<dbReference type="EMBL" id="JACEEZ010024120">
    <property type="protein sequence ID" value="KAG0710534.1"/>
    <property type="molecule type" value="Genomic_DNA"/>
</dbReference>
<dbReference type="Proteomes" id="UP000770661">
    <property type="component" value="Unassembled WGS sequence"/>
</dbReference>
<sequence>MYSKSNREAVVTELVEVWVKARIPTMEIRSIKVKLESVVKKYEKLKINRKRSTDTQQAKEVHFKNELGRLFDISHKDALSSMKNKEDQAFLRDQ</sequence>
<reference evidence="1" key="1">
    <citation type="submission" date="2020-07" db="EMBL/GenBank/DDBJ databases">
        <title>The High-quality genome of the commercially important snow crab, Chionoecetes opilio.</title>
        <authorList>
            <person name="Jeong J.-H."/>
            <person name="Ryu S."/>
        </authorList>
    </citation>
    <scope>NUCLEOTIDE SEQUENCE</scope>
    <source>
        <strain evidence="1">MADBK_172401_WGS</strain>
        <tissue evidence="1">Digestive gland</tissue>
    </source>
</reference>
<protein>
    <submittedName>
        <fullName evidence="1">Uncharacterized protein</fullName>
    </submittedName>
</protein>
<keyword evidence="2" id="KW-1185">Reference proteome</keyword>
<comment type="caution">
    <text evidence="1">The sequence shown here is derived from an EMBL/GenBank/DDBJ whole genome shotgun (WGS) entry which is preliminary data.</text>
</comment>
<accession>A0A8J4XS52</accession>
<dbReference type="AlphaFoldDB" id="A0A8J4XS52"/>
<dbReference type="OrthoDB" id="6380626at2759"/>
<evidence type="ECO:0000313" key="2">
    <source>
        <dbReference type="Proteomes" id="UP000770661"/>
    </source>
</evidence>
<proteinExistence type="predicted"/>
<gene>
    <name evidence="1" type="ORF">GWK47_022612</name>
</gene>
<evidence type="ECO:0000313" key="1">
    <source>
        <dbReference type="EMBL" id="KAG0710534.1"/>
    </source>
</evidence>
<name>A0A8J4XS52_CHIOP</name>
<organism evidence="1 2">
    <name type="scientific">Chionoecetes opilio</name>
    <name type="common">Atlantic snow crab</name>
    <name type="synonym">Cancer opilio</name>
    <dbReference type="NCBI Taxonomy" id="41210"/>
    <lineage>
        <taxon>Eukaryota</taxon>
        <taxon>Metazoa</taxon>
        <taxon>Ecdysozoa</taxon>
        <taxon>Arthropoda</taxon>
        <taxon>Crustacea</taxon>
        <taxon>Multicrustacea</taxon>
        <taxon>Malacostraca</taxon>
        <taxon>Eumalacostraca</taxon>
        <taxon>Eucarida</taxon>
        <taxon>Decapoda</taxon>
        <taxon>Pleocyemata</taxon>
        <taxon>Brachyura</taxon>
        <taxon>Eubrachyura</taxon>
        <taxon>Majoidea</taxon>
        <taxon>Majidae</taxon>
        <taxon>Chionoecetes</taxon>
    </lineage>
</organism>